<dbReference type="GO" id="GO:0004067">
    <property type="term" value="F:asparaginase activity"/>
    <property type="evidence" value="ECO:0007669"/>
    <property type="project" value="UniProtKB-UniRule"/>
</dbReference>
<dbReference type="OrthoDB" id="4070114at2759"/>
<evidence type="ECO:0008006" key="4">
    <source>
        <dbReference type="Google" id="ProtNLM"/>
    </source>
</evidence>
<sequence>MKLSIVAAVMAACSTVLSSPVHEKFKHGPLNVTTNGTTVWNRSNHSNISGGAAGAVGTKLKVIITGGSVPLSNASQFTNVEWQTLFNASSTLNITQLYNVASTVNQTLQDDTYSGVVIVSNQRSVETLGFFSAVVFDTNKTVVVSDDYASGIYVAKDYGSQFRGALTVAQKSGLIYSGVFAPAERDASGVPVGLLYDKQVNWFMEPSLPLLIDTTSPIRTNYSNFTTTNISTTPVVPIIFDGNFSQTVVNRLTGSINGLVVAVPDFASNSTASTLSSTQIPVVFAQVSSEIPFVSGDDVPSDAIAAGYLSPIKAQVLVSIAAANNVTSPASVAQLFP</sequence>
<dbReference type="InterPro" id="IPR006034">
    <property type="entry name" value="Asparaginase/glutaminase-like"/>
</dbReference>
<proteinExistence type="predicted"/>
<dbReference type="Proteomes" id="UP000510647">
    <property type="component" value="Chromosome 8"/>
</dbReference>
<reference evidence="2 3" key="1">
    <citation type="submission" date="2020-06" db="EMBL/GenBank/DDBJ databases">
        <title>The yeast mating-type switching endonuclease HO is a domesticated member of an unorthodox homing genetic element family.</title>
        <authorList>
            <person name="Coughlan A.Y."/>
            <person name="Lombardi L."/>
            <person name="Braun-Galleani S."/>
            <person name="Martos A.R."/>
            <person name="Galeote V."/>
            <person name="Bigey F."/>
            <person name="Dequin S."/>
            <person name="Byrne K.P."/>
            <person name="Wolfe K.H."/>
        </authorList>
    </citation>
    <scope>NUCLEOTIDE SEQUENCE [LARGE SCALE GENOMIC DNA]</scope>
    <source>
        <strain evidence="2 3">CBS2947</strain>
    </source>
</reference>
<dbReference type="AlphaFoldDB" id="A0A7H9I0B5"/>
<protein>
    <recommendedName>
        <fullName evidence="4">Asparaginase</fullName>
    </recommendedName>
</protein>
<evidence type="ECO:0000313" key="2">
    <source>
        <dbReference type="EMBL" id="QLQ82627.1"/>
    </source>
</evidence>
<evidence type="ECO:0000313" key="3">
    <source>
        <dbReference type="Proteomes" id="UP000510647"/>
    </source>
</evidence>
<organism evidence="2 3">
    <name type="scientific">Torulaspora globosa</name>
    <dbReference type="NCBI Taxonomy" id="48254"/>
    <lineage>
        <taxon>Eukaryota</taxon>
        <taxon>Fungi</taxon>
        <taxon>Dikarya</taxon>
        <taxon>Ascomycota</taxon>
        <taxon>Saccharomycotina</taxon>
        <taxon>Saccharomycetes</taxon>
        <taxon>Saccharomycetales</taxon>
        <taxon>Saccharomycetaceae</taxon>
        <taxon>Torulaspora</taxon>
    </lineage>
</organism>
<gene>
    <name evidence="2" type="ORF">HG537_0H03900</name>
</gene>
<accession>A0A7H9I0B5</accession>
<evidence type="ECO:0000256" key="1">
    <source>
        <dbReference type="SAM" id="SignalP"/>
    </source>
</evidence>
<dbReference type="SUPFAM" id="SSF53774">
    <property type="entry name" value="Glutaminase/Asparaginase"/>
    <property type="match status" value="1"/>
</dbReference>
<dbReference type="EMBL" id="CP059274">
    <property type="protein sequence ID" value="QLQ82627.1"/>
    <property type="molecule type" value="Genomic_DNA"/>
</dbReference>
<keyword evidence="1" id="KW-0732">Signal</keyword>
<keyword evidence="3" id="KW-1185">Reference proteome</keyword>
<name>A0A7H9I0B5_9SACH</name>
<dbReference type="InterPro" id="IPR036152">
    <property type="entry name" value="Asp/glu_Ase-like_sf"/>
</dbReference>
<feature type="chain" id="PRO_5028807620" description="Asparaginase" evidence="1">
    <location>
        <begin position="19"/>
        <end position="337"/>
    </location>
</feature>
<dbReference type="PROSITE" id="PS51732">
    <property type="entry name" value="ASN_GLN_ASE_3"/>
    <property type="match status" value="1"/>
</dbReference>
<feature type="signal peptide" evidence="1">
    <location>
        <begin position="1"/>
        <end position="18"/>
    </location>
</feature>